<dbReference type="EMBL" id="VWAW01000009">
    <property type="protein sequence ID" value="KAA5173323.1"/>
    <property type="molecule type" value="Genomic_DNA"/>
</dbReference>
<dbReference type="Proteomes" id="UP000436803">
    <property type="component" value="Unassembled WGS sequence"/>
</dbReference>
<name>A0A396EIX7_BACFG</name>
<dbReference type="Proteomes" id="UP000315444">
    <property type="component" value="Unassembled WGS sequence"/>
</dbReference>
<dbReference type="AlphaFoldDB" id="A0A396EIX7"/>
<sequence>MATPSVGEDASCGHCSHFLYLYNLFRHFLRSSKLTSIYRCYVLSYKFKEQYKGEDTEKNS</sequence>
<evidence type="ECO:0000313" key="8">
    <source>
        <dbReference type="Proteomes" id="UP000460666"/>
    </source>
</evidence>
<reference evidence="4 6" key="3">
    <citation type="submission" date="2019-07" db="EMBL/GenBank/DDBJ databases">
        <title>Genome Sequencing of Bacteroides fragilis.</title>
        <authorList>
            <person name="Pinto K.M."/>
            <person name="Ruoff K.L."/>
            <person name="Price C.E."/>
            <person name="Valls R.A."/>
            <person name="O'Toole G.A."/>
        </authorList>
    </citation>
    <scope>NUCLEOTIDE SEQUENCE [LARGE SCALE GENOMIC DNA]</scope>
    <source>
        <strain evidence="4 6">AD135F_3B</strain>
    </source>
</reference>
<evidence type="ECO:0000313" key="6">
    <source>
        <dbReference type="Proteomes" id="UP000319026"/>
    </source>
</evidence>
<dbReference type="EMBL" id="VOHT01000004">
    <property type="protein sequence ID" value="TWV48949.1"/>
    <property type="molecule type" value="Genomic_DNA"/>
</dbReference>
<dbReference type="EMBL" id="VOHV01000002">
    <property type="protein sequence ID" value="TWV43282.1"/>
    <property type="molecule type" value="Genomic_DNA"/>
</dbReference>
<dbReference type="Proteomes" id="UP000460666">
    <property type="component" value="Unassembled WGS sequence"/>
</dbReference>
<accession>A0A396EIX7</accession>
<evidence type="ECO:0000313" key="3">
    <source>
        <dbReference type="EMBL" id="TWV43282.1"/>
    </source>
</evidence>
<dbReference type="Proteomes" id="UP000319026">
    <property type="component" value="Unassembled WGS sequence"/>
</dbReference>
<dbReference type="EMBL" id="VWCJ01000010">
    <property type="protein sequence ID" value="KAA4995412.1"/>
    <property type="molecule type" value="Genomic_DNA"/>
</dbReference>
<proteinExistence type="predicted"/>
<organism evidence="1 8">
    <name type="scientific">Bacteroides fragilis</name>
    <dbReference type="NCBI Taxonomy" id="817"/>
    <lineage>
        <taxon>Bacteria</taxon>
        <taxon>Pseudomonadati</taxon>
        <taxon>Bacteroidota</taxon>
        <taxon>Bacteroidia</taxon>
        <taxon>Bacteroidales</taxon>
        <taxon>Bacteroidaceae</taxon>
        <taxon>Bacteroides</taxon>
    </lineage>
</organism>
<reference evidence="7 8" key="1">
    <citation type="journal article" date="2019" name="Nat. Med.">
        <title>A library of human gut bacterial isolates paired with longitudinal multiomics data enables mechanistic microbiome research.</title>
        <authorList>
            <person name="Poyet M."/>
            <person name="Groussin M."/>
            <person name="Gibbons S.M."/>
            <person name="Avila-Pacheco J."/>
            <person name="Jiang X."/>
            <person name="Kearney S.M."/>
            <person name="Perrotta A.R."/>
            <person name="Berdy B."/>
            <person name="Zhao S."/>
            <person name="Lieberman T.D."/>
            <person name="Swanson P.K."/>
            <person name="Smith M."/>
            <person name="Roesemann S."/>
            <person name="Alexander J.E."/>
            <person name="Rich S.A."/>
            <person name="Livny J."/>
            <person name="Vlamakis H."/>
            <person name="Clish C."/>
            <person name="Bullock K."/>
            <person name="Deik A."/>
            <person name="Scott J."/>
            <person name="Pierce K.A."/>
            <person name="Xavier R.J."/>
            <person name="Alm E.J."/>
        </authorList>
    </citation>
    <scope>NUCLEOTIDE SEQUENCE [LARGE SCALE GENOMIC DNA]</scope>
    <source>
        <strain evidence="1 8">BIOML-A46</strain>
        <strain evidence="2 7">BIOML-A7</strain>
    </source>
</reference>
<reference evidence="3 5" key="2">
    <citation type="submission" date="2019-07" db="EMBL/GenBank/DDBJ databases">
        <title>Genome sequencing of Bacteroides fragilis.</title>
        <authorList>
            <person name="Galasyn E.V."/>
            <person name="Ruoff K.L."/>
            <person name="Price C.E."/>
            <person name="Valls R.A."/>
            <person name="O'Toole G.A."/>
        </authorList>
    </citation>
    <scope>NUCLEOTIDE SEQUENCE [LARGE SCALE GENOMIC DNA]</scope>
    <source>
        <strain evidence="3 5">AD135F_1B</strain>
    </source>
</reference>
<evidence type="ECO:0000313" key="4">
    <source>
        <dbReference type="EMBL" id="TWV48949.1"/>
    </source>
</evidence>
<evidence type="ECO:0000313" key="2">
    <source>
        <dbReference type="EMBL" id="KAA5173323.1"/>
    </source>
</evidence>
<gene>
    <name evidence="2" type="ORF">F2Z29_12105</name>
    <name evidence="1" type="ORF">F2Z89_15205</name>
    <name evidence="4" type="ORF">FSA03_10355</name>
    <name evidence="3" type="ORF">FSA06_06695</name>
</gene>
<protein>
    <submittedName>
        <fullName evidence="1">Uncharacterized protein</fullName>
    </submittedName>
</protein>
<evidence type="ECO:0000313" key="1">
    <source>
        <dbReference type="EMBL" id="KAA4995412.1"/>
    </source>
</evidence>
<evidence type="ECO:0000313" key="5">
    <source>
        <dbReference type="Proteomes" id="UP000315444"/>
    </source>
</evidence>
<evidence type="ECO:0000313" key="7">
    <source>
        <dbReference type="Proteomes" id="UP000436803"/>
    </source>
</evidence>
<comment type="caution">
    <text evidence="1">The sequence shown here is derived from an EMBL/GenBank/DDBJ whole genome shotgun (WGS) entry which is preliminary data.</text>
</comment>